<dbReference type="SUPFAM" id="SSF118215">
    <property type="entry name" value="Proton glutamate symport protein"/>
    <property type="match status" value="1"/>
</dbReference>
<reference evidence="8 9" key="1">
    <citation type="submission" date="2016-10" db="EMBL/GenBank/DDBJ databases">
        <authorList>
            <person name="de Groot N.N."/>
        </authorList>
    </citation>
    <scope>NUCLEOTIDE SEQUENCE [LARGE SCALE GENOMIC DNA]</scope>
    <source>
        <strain evidence="8 9">AR40</strain>
    </source>
</reference>
<evidence type="ECO:0000256" key="6">
    <source>
        <dbReference type="ARBA" id="ARBA00023136"/>
    </source>
</evidence>
<keyword evidence="5 7" id="KW-1133">Transmembrane helix</keyword>
<dbReference type="EMBL" id="FOGJ01000004">
    <property type="protein sequence ID" value="SER32453.1"/>
    <property type="molecule type" value="Genomic_DNA"/>
</dbReference>
<evidence type="ECO:0000256" key="2">
    <source>
        <dbReference type="ARBA" id="ARBA00022448"/>
    </source>
</evidence>
<keyword evidence="2" id="KW-0813">Transport</keyword>
<dbReference type="GO" id="GO:0015293">
    <property type="term" value="F:symporter activity"/>
    <property type="evidence" value="ECO:0007669"/>
    <property type="project" value="UniProtKB-KW"/>
</dbReference>
<evidence type="ECO:0000313" key="8">
    <source>
        <dbReference type="EMBL" id="SER32453.1"/>
    </source>
</evidence>
<proteinExistence type="predicted"/>
<dbReference type="AlphaFoldDB" id="A0A1H9NAN4"/>
<dbReference type="eggNOG" id="COG1301">
    <property type="taxonomic scope" value="Bacteria"/>
</dbReference>
<keyword evidence="6 7" id="KW-0472">Membrane</keyword>
<sequence>MGRKNFLKSYGFIMAMLIAIVAGCIVGWIWPVVTGEDGSTISSGATVLEPLGKLFINLMFCVVVPMVFFSISSAIGNMQSPKRAGKILGTTIATFFVTGLIAAVLFYIVMMVIPPVTHTYNLTEGEIGDTISIPQMIINFFTVEDFTALFSRRAMLPLIVASVFTGFGIQGCGGSQSIVGKFFSNMTEVIMRIVKLITYYAPIGFFGFFASLVATYGPDLIGDYSRALITYYVFCFVYMFVSFPLYAWFGGGKKGISVMFSHLFRPAVTAFGTCSSVATIPTNMEVAQESGVPKDVTDIVLPMGATMHMDGSSMSAILKVAFLFGIFGMDFTGGRAVLAIIIAVFSSVAMSGIPGGGGVGELVLVTMFFPDQMAIAYPIALALGNLIDPPATMVNAAGDYVVSFIVARFTDGKDWINKKVSKSKVSEKAS</sequence>
<dbReference type="InterPro" id="IPR036458">
    <property type="entry name" value="Na:dicarbo_symporter_sf"/>
</dbReference>
<dbReference type="PROSITE" id="PS51257">
    <property type="entry name" value="PROKAR_LIPOPROTEIN"/>
    <property type="match status" value="1"/>
</dbReference>
<organism evidence="8 9">
    <name type="scientific">Butyrivibrio fibrisolvens</name>
    <dbReference type="NCBI Taxonomy" id="831"/>
    <lineage>
        <taxon>Bacteria</taxon>
        <taxon>Bacillati</taxon>
        <taxon>Bacillota</taxon>
        <taxon>Clostridia</taxon>
        <taxon>Lachnospirales</taxon>
        <taxon>Lachnospiraceae</taxon>
        <taxon>Butyrivibrio</taxon>
    </lineage>
</organism>
<feature type="transmembrane region" description="Helical" evidence="7">
    <location>
        <begin position="362"/>
        <end position="383"/>
    </location>
</feature>
<feature type="transmembrane region" description="Helical" evidence="7">
    <location>
        <begin position="229"/>
        <end position="249"/>
    </location>
</feature>
<evidence type="ECO:0000256" key="7">
    <source>
        <dbReference type="SAM" id="Phobius"/>
    </source>
</evidence>
<evidence type="ECO:0000256" key="1">
    <source>
        <dbReference type="ARBA" id="ARBA00004651"/>
    </source>
</evidence>
<dbReference type="RefSeq" id="WP_074754616.1">
    <property type="nucleotide sequence ID" value="NZ_FOGJ01000004.1"/>
</dbReference>
<dbReference type="Pfam" id="PF00375">
    <property type="entry name" value="SDF"/>
    <property type="match status" value="1"/>
</dbReference>
<evidence type="ECO:0000313" key="9">
    <source>
        <dbReference type="Proteomes" id="UP000182584"/>
    </source>
</evidence>
<dbReference type="OrthoDB" id="9768885at2"/>
<protein>
    <submittedName>
        <fullName evidence="8">Na+/H+-dicarboxylate symporter</fullName>
    </submittedName>
</protein>
<dbReference type="GO" id="GO:0005886">
    <property type="term" value="C:plasma membrane"/>
    <property type="evidence" value="ECO:0007669"/>
    <property type="project" value="UniProtKB-SubCell"/>
</dbReference>
<accession>A0A1H9NAN4</accession>
<name>A0A1H9NAN4_BUTFI</name>
<dbReference type="Gene3D" id="1.10.3860.10">
    <property type="entry name" value="Sodium:dicarboxylate symporter"/>
    <property type="match status" value="1"/>
</dbReference>
<gene>
    <name evidence="8" type="ORF">SAMN04487884_10498</name>
</gene>
<dbReference type="PANTHER" id="PTHR42865">
    <property type="entry name" value="PROTON/GLUTAMATE-ASPARTATE SYMPORTER"/>
    <property type="match status" value="1"/>
</dbReference>
<dbReference type="PANTHER" id="PTHR42865:SF7">
    <property type="entry name" value="PROTON_GLUTAMATE-ASPARTATE SYMPORTER"/>
    <property type="match status" value="1"/>
</dbReference>
<dbReference type="Proteomes" id="UP000182584">
    <property type="component" value="Unassembled WGS sequence"/>
</dbReference>
<evidence type="ECO:0000256" key="5">
    <source>
        <dbReference type="ARBA" id="ARBA00022989"/>
    </source>
</evidence>
<keyword evidence="4 7" id="KW-0812">Transmembrane</keyword>
<dbReference type="GO" id="GO:0006835">
    <property type="term" value="P:dicarboxylic acid transport"/>
    <property type="evidence" value="ECO:0007669"/>
    <property type="project" value="TreeGrafter"/>
</dbReference>
<feature type="transmembrane region" description="Helical" evidence="7">
    <location>
        <begin position="154"/>
        <end position="175"/>
    </location>
</feature>
<feature type="transmembrane region" description="Helical" evidence="7">
    <location>
        <begin position="196"/>
        <end position="217"/>
    </location>
</feature>
<comment type="subcellular location">
    <subcellularLocation>
        <location evidence="1">Cell membrane</location>
        <topology evidence="1">Multi-pass membrane protein</topology>
    </subcellularLocation>
</comment>
<feature type="transmembrane region" description="Helical" evidence="7">
    <location>
        <begin position="317"/>
        <end position="350"/>
    </location>
</feature>
<feature type="transmembrane region" description="Helical" evidence="7">
    <location>
        <begin position="54"/>
        <end position="75"/>
    </location>
</feature>
<dbReference type="PRINTS" id="PR00173">
    <property type="entry name" value="EDTRNSPORT"/>
</dbReference>
<feature type="transmembrane region" description="Helical" evidence="7">
    <location>
        <begin position="87"/>
        <end position="113"/>
    </location>
</feature>
<feature type="transmembrane region" description="Helical" evidence="7">
    <location>
        <begin position="12"/>
        <end position="34"/>
    </location>
</feature>
<evidence type="ECO:0000256" key="3">
    <source>
        <dbReference type="ARBA" id="ARBA00022475"/>
    </source>
</evidence>
<evidence type="ECO:0000256" key="4">
    <source>
        <dbReference type="ARBA" id="ARBA00022692"/>
    </source>
</evidence>
<dbReference type="InterPro" id="IPR001991">
    <property type="entry name" value="Na-dicarboxylate_symporter"/>
</dbReference>
<keyword evidence="3" id="KW-1003">Cell membrane</keyword>